<dbReference type="Proteomes" id="UP000012159">
    <property type="component" value="Unassembled WGS sequence"/>
</dbReference>
<name>M6W178_LEPBO</name>
<proteinExistence type="predicted"/>
<accession>M6W178</accession>
<comment type="caution">
    <text evidence="1">The sequence shown here is derived from an EMBL/GenBank/DDBJ whole genome shotgun (WGS) entry which is preliminary data.</text>
</comment>
<reference evidence="1 2" key="1">
    <citation type="submission" date="2013-01" db="EMBL/GenBank/DDBJ databases">
        <authorList>
            <person name="Harkins D.M."/>
            <person name="Durkin A.S."/>
            <person name="Brinkac L.M."/>
            <person name="Haft D.H."/>
            <person name="Selengut J.D."/>
            <person name="Sanka R."/>
            <person name="DePew J."/>
            <person name="Purushe J."/>
            <person name="Picardeau M."/>
            <person name="Werts C."/>
            <person name="Goarant C."/>
            <person name="Vinetz J.M."/>
            <person name="Sutton G.G."/>
            <person name="Nierman W.C."/>
            <person name="Fouts D.E."/>
        </authorList>
    </citation>
    <scope>NUCLEOTIDE SEQUENCE [LARGE SCALE GENOMIC DNA]</scope>
    <source>
        <strain evidence="1 2">200901868</strain>
    </source>
</reference>
<protein>
    <submittedName>
        <fullName evidence="1">Uncharacterized protein</fullName>
    </submittedName>
</protein>
<organism evidence="1 2">
    <name type="scientific">Leptospira borgpetersenii serovar Pomona str. 200901868</name>
    <dbReference type="NCBI Taxonomy" id="1192866"/>
    <lineage>
        <taxon>Bacteria</taxon>
        <taxon>Pseudomonadati</taxon>
        <taxon>Spirochaetota</taxon>
        <taxon>Spirochaetia</taxon>
        <taxon>Leptospirales</taxon>
        <taxon>Leptospiraceae</taxon>
        <taxon>Leptospira</taxon>
    </lineage>
</organism>
<dbReference type="EMBL" id="AKWF02000074">
    <property type="protein sequence ID" value="EMO62855.1"/>
    <property type="molecule type" value="Genomic_DNA"/>
</dbReference>
<dbReference type="AlphaFoldDB" id="M6W178"/>
<sequence length="124" mass="14867">METRSKYKILNYQSQREQRPSPLLLRAVSPTFPSNQRNEVIFRIRFSFNFSKTLICFYHKHESVPFQSHRQILKRDCIRKIRTFGLFEIRFLRKKFLNFFRILSSLIQYVPQCNSTTSSASSPP</sequence>
<evidence type="ECO:0000313" key="1">
    <source>
        <dbReference type="EMBL" id="EMO62855.1"/>
    </source>
</evidence>
<evidence type="ECO:0000313" key="2">
    <source>
        <dbReference type="Proteomes" id="UP000012159"/>
    </source>
</evidence>
<gene>
    <name evidence="1" type="ORF">LEP1GSC133_4298</name>
</gene>
<dbReference type="STRING" id="1192866.LEP1GSC133_4298"/>